<dbReference type="EMBL" id="LR000554">
    <property type="protein sequence ID" value="SVE70173.1"/>
    <property type="molecule type" value="mRNA"/>
</dbReference>
<gene>
    <name evidence="3" type="primary">EOG090X0IJO</name>
</gene>
<organism evidence="3">
    <name type="scientific">Eubosmina coregoni</name>
    <dbReference type="NCBI Taxonomy" id="186181"/>
    <lineage>
        <taxon>Eukaryota</taxon>
        <taxon>Metazoa</taxon>
        <taxon>Ecdysozoa</taxon>
        <taxon>Arthropoda</taxon>
        <taxon>Crustacea</taxon>
        <taxon>Branchiopoda</taxon>
        <taxon>Diplostraca</taxon>
        <taxon>Cladocera</taxon>
        <taxon>Anomopoda</taxon>
        <taxon>Bosminidae</taxon>
        <taxon>Eubosmina</taxon>
    </lineage>
</organism>
<feature type="region of interest" description="Disordered" evidence="2">
    <location>
        <begin position="133"/>
        <end position="173"/>
    </location>
</feature>
<dbReference type="AlphaFoldDB" id="A0A4Y7LS80"/>
<evidence type="ECO:0000256" key="2">
    <source>
        <dbReference type="SAM" id="MobiDB-lite"/>
    </source>
</evidence>
<sequence length="306" mass="34582">MEKPTANSQDIESIVAADLPVAVSICNDIKSIATAVNQMVRNIINRVKNKELPMDKGMSFLDVKNHMLLKYLINLNCLMLKKVSGESIKDSSCIDHLVEIRTVMERMRPVEHKLRYQIDKLLKFATSGKLGENDPLQFKANPGNLVSKVDDDDDSSEEEETKEKRDRKSNGAYVPPKLVAMQYDGDETAVEKNAKVAEKVRKHALSSSALQQLREEFMDTPAEIIESSANGNKMGVAREKQARQEYEETYFTRLPYTKEDRHKSRQQYSSVALDNELIGTSSQQSSNKRKSKSGGKKKGGFKKRKH</sequence>
<dbReference type="PANTHER" id="PTHR13237:SF9">
    <property type="entry name" value="NEUROGUIDIN"/>
    <property type="match status" value="1"/>
</dbReference>
<dbReference type="GO" id="GO:0032040">
    <property type="term" value="C:small-subunit processome"/>
    <property type="evidence" value="ECO:0007669"/>
    <property type="project" value="TreeGrafter"/>
</dbReference>
<reference evidence="3" key="1">
    <citation type="submission" date="2018-08" db="EMBL/GenBank/DDBJ databases">
        <authorList>
            <person name="Cornetti L."/>
        </authorList>
    </citation>
    <scope>NUCLEOTIDE SEQUENCE</scope>
    <source>
        <strain evidence="3">FI-BAL1-1</strain>
    </source>
</reference>
<evidence type="ECO:0000313" key="3">
    <source>
        <dbReference type="EMBL" id="SVE70173.1"/>
    </source>
</evidence>
<dbReference type="Pfam" id="PF04000">
    <property type="entry name" value="Sas10_Utp3"/>
    <property type="match status" value="1"/>
</dbReference>
<name>A0A4Y7LS80_9CRUS</name>
<accession>A0A4Y7LS80</accession>
<comment type="similarity">
    <text evidence="1">Belongs to the SAS10 family.</text>
</comment>
<feature type="region of interest" description="Disordered" evidence="2">
    <location>
        <begin position="250"/>
        <end position="306"/>
    </location>
</feature>
<dbReference type="GO" id="GO:0000462">
    <property type="term" value="P:maturation of SSU-rRNA from tricistronic rRNA transcript (SSU-rRNA, 5.8S rRNA, LSU-rRNA)"/>
    <property type="evidence" value="ECO:0007669"/>
    <property type="project" value="TreeGrafter"/>
</dbReference>
<dbReference type="PANTHER" id="PTHR13237">
    <property type="entry name" value="SOMETHING ABOUT SILENCING PROTEIN 10-RELATED"/>
    <property type="match status" value="1"/>
</dbReference>
<proteinExistence type="evidence at transcript level"/>
<dbReference type="InterPro" id="IPR007146">
    <property type="entry name" value="Sas10/Utp3/C1D"/>
</dbReference>
<evidence type="ECO:0000256" key="1">
    <source>
        <dbReference type="ARBA" id="ARBA00010979"/>
    </source>
</evidence>
<feature type="compositionally biased region" description="Acidic residues" evidence="2">
    <location>
        <begin position="150"/>
        <end position="160"/>
    </location>
</feature>
<feature type="compositionally biased region" description="Basic residues" evidence="2">
    <location>
        <begin position="287"/>
        <end position="306"/>
    </location>
</feature>
<protein>
    <submittedName>
        <fullName evidence="3">EOG090X0IJO</fullName>
    </submittedName>
</protein>